<dbReference type="CDD" id="cd06093">
    <property type="entry name" value="PX_domain"/>
    <property type="match status" value="1"/>
</dbReference>
<organism evidence="5 6">
    <name type="scientific">Rhizopus stolonifer</name>
    <name type="common">Rhizopus nigricans</name>
    <dbReference type="NCBI Taxonomy" id="4846"/>
    <lineage>
        <taxon>Eukaryota</taxon>
        <taxon>Fungi</taxon>
        <taxon>Fungi incertae sedis</taxon>
        <taxon>Mucoromycota</taxon>
        <taxon>Mucoromycotina</taxon>
        <taxon>Mucoromycetes</taxon>
        <taxon>Mucorales</taxon>
        <taxon>Mucorineae</taxon>
        <taxon>Rhizopodaceae</taxon>
        <taxon>Rhizopus</taxon>
    </lineage>
</organism>
<evidence type="ECO:0000259" key="3">
    <source>
        <dbReference type="PROSITE" id="PS50195"/>
    </source>
</evidence>
<evidence type="ECO:0000256" key="1">
    <source>
        <dbReference type="ARBA" id="ARBA00010883"/>
    </source>
</evidence>
<dbReference type="Pfam" id="PF08628">
    <property type="entry name" value="Nexin_C"/>
    <property type="match status" value="1"/>
</dbReference>
<evidence type="ECO:0000313" key="5">
    <source>
        <dbReference type="EMBL" id="RCH83994.1"/>
    </source>
</evidence>
<name>A0A367J227_RHIST</name>
<feature type="transmembrane region" description="Helical" evidence="2">
    <location>
        <begin position="30"/>
        <end position="62"/>
    </location>
</feature>
<dbReference type="PANTHER" id="PTHR22775:SF47">
    <property type="entry name" value="MEIOTICALLY UP-REGULATED GENE 122 PROTEIN"/>
    <property type="match status" value="1"/>
</dbReference>
<dbReference type="Pfam" id="PF00787">
    <property type="entry name" value="PX"/>
    <property type="match status" value="1"/>
</dbReference>
<dbReference type="Gene3D" id="3.30.1520.10">
    <property type="entry name" value="Phox-like domain"/>
    <property type="match status" value="1"/>
</dbReference>
<dbReference type="Pfam" id="PF02194">
    <property type="entry name" value="PXA"/>
    <property type="match status" value="1"/>
</dbReference>
<keyword evidence="2" id="KW-1133">Transmembrane helix</keyword>
<comment type="caution">
    <text evidence="5">The sequence shown here is derived from an EMBL/GenBank/DDBJ whole genome shotgun (WGS) entry which is preliminary data.</text>
</comment>
<gene>
    <name evidence="5" type="ORF">CU098_004175</name>
</gene>
<dbReference type="PROSITE" id="PS50195">
    <property type="entry name" value="PX"/>
    <property type="match status" value="1"/>
</dbReference>
<dbReference type="InterPro" id="IPR036871">
    <property type="entry name" value="PX_dom_sf"/>
</dbReference>
<dbReference type="PROSITE" id="PS51207">
    <property type="entry name" value="PXA"/>
    <property type="match status" value="1"/>
</dbReference>
<dbReference type="SMART" id="SM00312">
    <property type="entry name" value="PX"/>
    <property type="match status" value="1"/>
</dbReference>
<dbReference type="InterPro" id="IPR013937">
    <property type="entry name" value="Sorting_nexin_C"/>
</dbReference>
<protein>
    <recommendedName>
        <fullName evidence="7">PXA domain-containing protein</fullName>
    </recommendedName>
</protein>
<evidence type="ECO:0000256" key="2">
    <source>
        <dbReference type="SAM" id="Phobius"/>
    </source>
</evidence>
<keyword evidence="2" id="KW-0812">Transmembrane</keyword>
<dbReference type="InterPro" id="IPR001683">
    <property type="entry name" value="PX_dom"/>
</dbReference>
<evidence type="ECO:0000259" key="4">
    <source>
        <dbReference type="PROSITE" id="PS51207"/>
    </source>
</evidence>
<dbReference type="InterPro" id="IPR003114">
    <property type="entry name" value="Phox_assoc"/>
</dbReference>
<dbReference type="SMART" id="SM00313">
    <property type="entry name" value="PXA"/>
    <property type="match status" value="1"/>
</dbReference>
<evidence type="ECO:0000313" key="6">
    <source>
        <dbReference type="Proteomes" id="UP000253551"/>
    </source>
</evidence>
<dbReference type="Proteomes" id="UP000253551">
    <property type="component" value="Unassembled WGS sequence"/>
</dbReference>
<sequence length="684" mass="78970">MLKLMLELFETFKGVPDQPEWQQMLQMFKYAFLAIYSILLVTDGYYFLISLILGFGFGGLYFSSTDIRIVTREYEKSHVELENNNNNGTQYKTELYNRSLQTVVNQLLDCFINEFISSWWKQLNIYNDTQFEKITKEKLNIVCVQVEKILMNQDKNDIVMSTLYGLANTLIIHMRECREFEESEISIEDYGRRNPQSPFAQLLTKEEQHRELRALSQTLLKRALVSSEKESDLLTTLLKELLATFLWGNILDILSDPDFLNCMIIDLLSDKDIASDTKANLTVVEEVAKEYPATLMDNESGAESKEEEAFFSPESVQFTVMDISTPRSPEQPLNKSQLFYIIQIERPSVEENTGSEGGGYVITRSYTDFETFHTILAARHTKRTVKIQLRLPLDPTRSWLKQQSTKKRGDAISGDLESYLNKVVHDPELGSDGLVSAFLRKERRSQVMSDDVMTFSEEFKEELVAAFTHLTESKNNPTARSRSLFSRNSSSKTLTELTVADNKQRARKDSVSIKSPVSETSTKNLSSMDVELLIETTYALVIEIFNLTPSNNKAWMRRSILNILREIVRRSYTEFVSEQYNDLLNAHLSLDAIKFRLNQLGQQVWPEGQWVVEEKKKSSKGRSDKEKEENKRKAKILMMNRVIPNTVRQLIGDQNCDTAMDRIWARCQDPVLNRVLMLQLLERI</sequence>
<evidence type="ECO:0008006" key="7">
    <source>
        <dbReference type="Google" id="ProtNLM"/>
    </source>
</evidence>
<dbReference type="OrthoDB" id="120967at2759"/>
<dbReference type="STRING" id="4846.A0A367J227"/>
<dbReference type="SUPFAM" id="SSF64268">
    <property type="entry name" value="PX domain"/>
    <property type="match status" value="1"/>
</dbReference>
<feature type="domain" description="PX" evidence="3">
    <location>
        <begin position="318"/>
        <end position="446"/>
    </location>
</feature>
<dbReference type="EMBL" id="PJQM01004573">
    <property type="protein sequence ID" value="RCH83994.1"/>
    <property type="molecule type" value="Genomic_DNA"/>
</dbReference>
<proteinExistence type="inferred from homology"/>
<keyword evidence="2" id="KW-0472">Membrane</keyword>
<dbReference type="AlphaFoldDB" id="A0A367J227"/>
<dbReference type="PANTHER" id="PTHR22775">
    <property type="entry name" value="SORTING NEXIN"/>
    <property type="match status" value="1"/>
</dbReference>
<reference evidence="5 6" key="1">
    <citation type="journal article" date="2018" name="G3 (Bethesda)">
        <title>Phylogenetic and Phylogenomic Definition of Rhizopus Species.</title>
        <authorList>
            <person name="Gryganskyi A.P."/>
            <person name="Golan J."/>
            <person name="Dolatabadi S."/>
            <person name="Mondo S."/>
            <person name="Robb S."/>
            <person name="Idnurm A."/>
            <person name="Muszewska A."/>
            <person name="Steczkiewicz K."/>
            <person name="Masonjones S."/>
            <person name="Liao H.L."/>
            <person name="Gajdeczka M.T."/>
            <person name="Anike F."/>
            <person name="Vuek A."/>
            <person name="Anishchenko I.M."/>
            <person name="Voigt K."/>
            <person name="de Hoog G.S."/>
            <person name="Smith M.E."/>
            <person name="Heitman J."/>
            <person name="Vilgalys R."/>
            <person name="Stajich J.E."/>
        </authorList>
    </citation>
    <scope>NUCLEOTIDE SEQUENCE [LARGE SCALE GENOMIC DNA]</scope>
    <source>
        <strain evidence="5 6">LSU 92-RS-03</strain>
    </source>
</reference>
<feature type="domain" description="PXA" evidence="4">
    <location>
        <begin position="97"/>
        <end position="272"/>
    </location>
</feature>
<accession>A0A367J227</accession>
<dbReference type="GO" id="GO:0035091">
    <property type="term" value="F:phosphatidylinositol binding"/>
    <property type="evidence" value="ECO:0007669"/>
    <property type="project" value="InterPro"/>
</dbReference>
<comment type="similarity">
    <text evidence="1">Belongs to the sorting nexin family.</text>
</comment>
<keyword evidence="6" id="KW-1185">Reference proteome</keyword>
<feature type="non-terminal residue" evidence="5">
    <location>
        <position position="684"/>
    </location>
</feature>